<feature type="binding site" evidence="9">
    <location>
        <position position="205"/>
    </location>
    <ligand>
        <name>substrate</name>
    </ligand>
</feature>
<dbReference type="Pfam" id="PF01370">
    <property type="entry name" value="Epimerase"/>
    <property type="match status" value="1"/>
</dbReference>
<feature type="domain" description="NAD-dependent epimerase/dehydratase" evidence="10">
    <location>
        <begin position="24"/>
        <end position="255"/>
    </location>
</feature>
<dbReference type="FunFam" id="3.40.50.720:FF:000101">
    <property type="entry name" value="GDP-L-fucose synthase"/>
    <property type="match status" value="1"/>
</dbReference>
<feature type="binding site" evidence="9">
    <location>
        <position position="197"/>
    </location>
    <ligand>
        <name>NADP(+)</name>
        <dbReference type="ChEBI" id="CHEBI:58349"/>
    </ligand>
</feature>
<feature type="binding site" evidence="9">
    <location>
        <begin position="28"/>
        <end position="34"/>
    </location>
    <ligand>
        <name>NADP(+)</name>
        <dbReference type="ChEBI" id="CHEBI:58349"/>
    </ligand>
</feature>
<feature type="binding site" evidence="9">
    <location>
        <position position="227"/>
    </location>
    <ligand>
        <name>substrate</name>
    </ligand>
</feature>
<dbReference type="Gene3D" id="3.40.50.720">
    <property type="entry name" value="NAD(P)-binding Rossmann-like Domain"/>
    <property type="match status" value="1"/>
</dbReference>
<comment type="caution">
    <text evidence="9">Lacks conserved residue(s) required for the propagation of feature annotation.</text>
</comment>
<dbReference type="GO" id="GO:0042351">
    <property type="term" value="P:'de novo' GDP-L-fucose biosynthetic process"/>
    <property type="evidence" value="ECO:0007669"/>
    <property type="project" value="UniProtKB-UniRule"/>
</dbReference>
<dbReference type="OrthoDB" id="9811425at2"/>
<dbReference type="EC" id="1.1.1.271" evidence="3 9"/>
<evidence type="ECO:0000313" key="11">
    <source>
        <dbReference type="EMBL" id="SDM23075.1"/>
    </source>
</evidence>
<dbReference type="InterPro" id="IPR036291">
    <property type="entry name" value="NAD(P)-bd_dom_sf"/>
</dbReference>
<dbReference type="SUPFAM" id="SSF51735">
    <property type="entry name" value="NAD(P)-binding Rossmann-fold domains"/>
    <property type="match status" value="1"/>
</dbReference>
<dbReference type="EMBL" id="FNHH01000008">
    <property type="protein sequence ID" value="SDM23075.1"/>
    <property type="molecule type" value="Genomic_DNA"/>
</dbReference>
<dbReference type="PANTHER" id="PTHR43238">
    <property type="entry name" value="GDP-L-FUCOSE SYNTHASE"/>
    <property type="match status" value="1"/>
</dbReference>
<proteinExistence type="inferred from homology"/>
<comment type="catalytic activity">
    <reaction evidence="8 9">
        <text>GDP-beta-L-fucose + NADP(+) = GDP-4-dehydro-alpha-D-rhamnose + NADPH + H(+)</text>
        <dbReference type="Rhea" id="RHEA:18885"/>
        <dbReference type="ChEBI" id="CHEBI:15378"/>
        <dbReference type="ChEBI" id="CHEBI:57273"/>
        <dbReference type="ChEBI" id="CHEBI:57783"/>
        <dbReference type="ChEBI" id="CHEBI:57964"/>
        <dbReference type="ChEBI" id="CHEBI:58349"/>
        <dbReference type="EC" id="1.1.1.271"/>
    </reaction>
</comment>
<evidence type="ECO:0000256" key="4">
    <source>
        <dbReference type="ARBA" id="ARBA00022857"/>
    </source>
</evidence>
<evidence type="ECO:0000256" key="1">
    <source>
        <dbReference type="ARBA" id="ARBA00004883"/>
    </source>
</evidence>
<evidence type="ECO:0000256" key="9">
    <source>
        <dbReference type="HAMAP-Rule" id="MF_00956"/>
    </source>
</evidence>
<comment type="similarity">
    <text evidence="2 9">Belongs to the NAD(P)-dependent epimerase/dehydratase family. Fucose synthase subfamily.</text>
</comment>
<dbReference type="GO" id="GO:0070401">
    <property type="term" value="F:NADP+ binding"/>
    <property type="evidence" value="ECO:0007669"/>
    <property type="project" value="UniProtKB-UniRule"/>
</dbReference>
<protein>
    <recommendedName>
        <fullName evidence="3 9">GDP-L-fucose synthase</fullName>
        <ecNumber evidence="3 9">1.1.1.271</ecNumber>
    </recommendedName>
    <alternativeName>
        <fullName evidence="9">GDP-4-keto-6-deoxy-D-mannose-3,5-epimerase-4-reductase</fullName>
    </alternativeName>
</protein>
<accession>A0A1G9RKX5</accession>
<evidence type="ECO:0000256" key="3">
    <source>
        <dbReference type="ARBA" id="ARBA00012371"/>
    </source>
</evidence>
<feature type="active site" description="Proton donor/acceptor" evidence="9">
    <location>
        <position position="154"/>
    </location>
</feature>
<evidence type="ECO:0000313" key="12">
    <source>
        <dbReference type="Proteomes" id="UP000199226"/>
    </source>
</evidence>
<dbReference type="GO" id="GO:0016853">
    <property type="term" value="F:isomerase activity"/>
    <property type="evidence" value="ECO:0007669"/>
    <property type="project" value="UniProtKB-KW"/>
</dbReference>
<comment type="pathway">
    <text evidence="1 9">Nucleotide-sugar biosynthesis; GDP-L-fucose biosynthesis via de novo pathway; GDP-L-fucose from GDP-alpha-D-mannose: step 2/2.</text>
</comment>
<keyword evidence="12" id="KW-1185">Reference proteome</keyword>
<reference evidence="12" key="1">
    <citation type="submission" date="2016-10" db="EMBL/GenBank/DDBJ databases">
        <authorList>
            <person name="Varghese N."/>
            <person name="Submissions S."/>
        </authorList>
    </citation>
    <scope>NUCLEOTIDE SEQUENCE [LARGE SCALE GENOMIC DNA]</scope>
    <source>
        <strain evidence="12">DSM 24536</strain>
    </source>
</reference>
<dbReference type="UniPathway" id="UPA00128">
    <property type="reaction ID" value="UER00191"/>
</dbReference>
<feature type="site" description="Important for catalytic activity" evidence="9">
    <location>
        <position position="125"/>
    </location>
</feature>
<sequence>MLKPVKIVLSLLPYSIILEKASKIYIAGHRGMVGSAILRKLQKEGYSNLILRTSSELDLRNQQAVTDFFAIEKPEYVFLAAAKVGGILANNMYKADFLYENLAIQMNVIHQAYVNGVKKLMFLGSSCIYPKLAPQPLKEEYLLTGLLEPTNEPYAIAKIAGIKMCEAYREQYGCNFISVMPTNLYGYNDNYHPQNSHVLPALIRKFHEAKINFSSEVIILGTGSPKREFLFSDDLANACFFLMQNYDEAGFINIGTGHDITIKELALLIQKVVGFEGELVFDTSQPDGTPRKLMDVSKLNSKGWKYQVELEQGIRLVYEDFKNNYA</sequence>
<dbReference type="Proteomes" id="UP000199226">
    <property type="component" value="Unassembled WGS sequence"/>
</dbReference>
<keyword evidence="6 9" id="KW-0413">Isomerase</keyword>
<comment type="function">
    <text evidence="9">Catalyzes the two-step NADP-dependent conversion of GDP-4-dehydro-6-deoxy-D-mannose to GDP-fucose, involving an epimerase and a reductase reaction.</text>
</comment>
<dbReference type="STRING" id="990371.SAMN05421813_10835"/>
<dbReference type="InterPro" id="IPR028614">
    <property type="entry name" value="GDP_fucose/colitose_synth"/>
</dbReference>
<dbReference type="HAMAP" id="MF_00956">
    <property type="entry name" value="GDP_fucose_synth"/>
    <property type="match status" value="1"/>
</dbReference>
<gene>
    <name evidence="9" type="primary">fcl</name>
    <name evidence="11" type="ORF">SAMN05421813_10835</name>
</gene>
<feature type="binding site" evidence="9">
    <location>
        <begin position="123"/>
        <end position="126"/>
    </location>
    <ligand>
        <name>NADP(+)</name>
        <dbReference type="ChEBI" id="CHEBI:58349"/>
    </ligand>
</feature>
<keyword evidence="7 9" id="KW-0511">Multifunctional enzyme</keyword>
<dbReference type="PANTHER" id="PTHR43238:SF1">
    <property type="entry name" value="GDP-L-FUCOSE SYNTHASE"/>
    <property type="match status" value="1"/>
</dbReference>
<evidence type="ECO:0000256" key="2">
    <source>
        <dbReference type="ARBA" id="ARBA00005959"/>
    </source>
</evidence>
<evidence type="ECO:0000256" key="5">
    <source>
        <dbReference type="ARBA" id="ARBA00023002"/>
    </source>
</evidence>
<feature type="binding site" evidence="9">
    <location>
        <position position="287"/>
    </location>
    <ligand>
        <name>substrate</name>
    </ligand>
</feature>
<evidence type="ECO:0000259" key="10">
    <source>
        <dbReference type="Pfam" id="PF01370"/>
    </source>
</evidence>
<organism evidence="11 12">
    <name type="scientific">Daejeonella rubra</name>
    <dbReference type="NCBI Taxonomy" id="990371"/>
    <lineage>
        <taxon>Bacteria</taxon>
        <taxon>Pseudomonadati</taxon>
        <taxon>Bacteroidota</taxon>
        <taxon>Sphingobacteriia</taxon>
        <taxon>Sphingobacteriales</taxon>
        <taxon>Sphingobacteriaceae</taxon>
        <taxon>Daejeonella</taxon>
    </lineage>
</organism>
<feature type="binding site" evidence="9">
    <location>
        <position position="158"/>
    </location>
    <ligand>
        <name>NADP(+)</name>
        <dbReference type="ChEBI" id="CHEBI:58349"/>
    </ligand>
</feature>
<dbReference type="CDD" id="cd05239">
    <property type="entry name" value="GDP_FS_SDR_e"/>
    <property type="match status" value="1"/>
</dbReference>
<evidence type="ECO:0000256" key="8">
    <source>
        <dbReference type="ARBA" id="ARBA00051935"/>
    </source>
</evidence>
<dbReference type="GO" id="GO:0050577">
    <property type="term" value="F:GDP-L-fucose synthase activity"/>
    <property type="evidence" value="ECO:0007669"/>
    <property type="project" value="UniProtKB-UniRule"/>
</dbReference>
<feature type="binding site" evidence="9">
    <location>
        <begin position="181"/>
        <end position="184"/>
    </location>
    <ligand>
        <name>NADP(+)</name>
        <dbReference type="ChEBI" id="CHEBI:58349"/>
    </ligand>
</feature>
<evidence type="ECO:0000256" key="7">
    <source>
        <dbReference type="ARBA" id="ARBA00023268"/>
    </source>
</evidence>
<feature type="site" description="Important for catalytic activity" evidence="9">
    <location>
        <position position="127"/>
    </location>
</feature>
<keyword evidence="5 9" id="KW-0560">Oxidoreductase</keyword>
<dbReference type="AlphaFoldDB" id="A0A1G9RKX5"/>
<evidence type="ECO:0000256" key="6">
    <source>
        <dbReference type="ARBA" id="ARBA00023235"/>
    </source>
</evidence>
<dbReference type="InterPro" id="IPR001509">
    <property type="entry name" value="Epimerase_deHydtase"/>
</dbReference>
<keyword evidence="4 9" id="KW-0521">NADP</keyword>
<dbReference type="Gene3D" id="3.90.25.10">
    <property type="entry name" value="UDP-galactose 4-epimerase, domain 1"/>
    <property type="match status" value="1"/>
</dbReference>
<name>A0A1G9RKX5_9SPHI</name>